<keyword evidence="5" id="KW-0547">Nucleotide-binding</keyword>
<dbReference type="SMART" id="SM00490">
    <property type="entry name" value="HELICc"/>
    <property type="match status" value="1"/>
</dbReference>
<feature type="domain" description="Helicase C-terminal" evidence="4">
    <location>
        <begin position="494"/>
        <end position="654"/>
    </location>
</feature>
<evidence type="ECO:0000313" key="5">
    <source>
        <dbReference type="EMBL" id="ASO20433.1"/>
    </source>
</evidence>
<evidence type="ECO:0000259" key="4">
    <source>
        <dbReference type="PROSITE" id="PS51194"/>
    </source>
</evidence>
<dbReference type="SUPFAM" id="SSF52540">
    <property type="entry name" value="P-loop containing nucleoside triphosphate hydrolases"/>
    <property type="match status" value="2"/>
</dbReference>
<dbReference type="AlphaFoldDB" id="A0A221W428"/>
<dbReference type="PROSITE" id="PS51194">
    <property type="entry name" value="HELICASE_CTER"/>
    <property type="match status" value="1"/>
</dbReference>
<dbReference type="GO" id="GO:0016787">
    <property type="term" value="F:hydrolase activity"/>
    <property type="evidence" value="ECO:0007669"/>
    <property type="project" value="UniProtKB-KW"/>
</dbReference>
<dbReference type="OrthoDB" id="9760715at2"/>
<keyword evidence="1" id="KW-0378">Hydrolase</keyword>
<dbReference type="Gene3D" id="3.40.50.10810">
    <property type="entry name" value="Tandem AAA-ATPase domain"/>
    <property type="match status" value="1"/>
</dbReference>
<keyword evidence="6" id="KW-1185">Reference proteome</keyword>
<proteinExistence type="predicted"/>
<evidence type="ECO:0000256" key="2">
    <source>
        <dbReference type="SAM" id="MobiDB-lite"/>
    </source>
</evidence>
<dbReference type="Pfam" id="PF00271">
    <property type="entry name" value="Helicase_C"/>
    <property type="match status" value="1"/>
</dbReference>
<feature type="region of interest" description="Disordered" evidence="2">
    <location>
        <begin position="196"/>
        <end position="230"/>
    </location>
</feature>
<dbReference type="InterPro" id="IPR038718">
    <property type="entry name" value="SNF2-like_sf"/>
</dbReference>
<evidence type="ECO:0000256" key="1">
    <source>
        <dbReference type="ARBA" id="ARBA00022801"/>
    </source>
</evidence>
<evidence type="ECO:0000259" key="3">
    <source>
        <dbReference type="PROSITE" id="PS51192"/>
    </source>
</evidence>
<organism evidence="5 6">
    <name type="scientific">Actinoalloteichus hoggarensis</name>
    <dbReference type="NCBI Taxonomy" id="1470176"/>
    <lineage>
        <taxon>Bacteria</taxon>
        <taxon>Bacillati</taxon>
        <taxon>Actinomycetota</taxon>
        <taxon>Actinomycetes</taxon>
        <taxon>Pseudonocardiales</taxon>
        <taxon>Pseudonocardiaceae</taxon>
        <taxon>Actinoalloteichus</taxon>
    </lineage>
</organism>
<gene>
    <name evidence="5" type="ORF">AHOG_13950</name>
</gene>
<dbReference type="InterPro" id="IPR000330">
    <property type="entry name" value="SNF2_N"/>
</dbReference>
<keyword evidence="5" id="KW-0067">ATP-binding</keyword>
<evidence type="ECO:0000313" key="6">
    <source>
        <dbReference type="Proteomes" id="UP000204221"/>
    </source>
</evidence>
<dbReference type="InterPro" id="IPR027417">
    <property type="entry name" value="P-loop_NTPase"/>
</dbReference>
<dbReference type="CDD" id="cd18793">
    <property type="entry name" value="SF2_C_SNF"/>
    <property type="match status" value="1"/>
</dbReference>
<protein>
    <submittedName>
        <fullName evidence="5">ATP-dependent helicase HepA</fullName>
    </submittedName>
</protein>
<dbReference type="Pfam" id="PF00176">
    <property type="entry name" value="SNF2-rel_dom"/>
    <property type="match status" value="1"/>
</dbReference>
<dbReference type="KEGG" id="ahg:AHOG_13950"/>
<dbReference type="Proteomes" id="UP000204221">
    <property type="component" value="Chromosome"/>
</dbReference>
<reference evidence="5 6" key="1">
    <citation type="submission" date="2017-07" db="EMBL/GenBank/DDBJ databases">
        <title>Complete genome sequence of Actinoalloteichus hoggarensis DSM 45943, type strain of Actinoalloteichus hoggarensis.</title>
        <authorList>
            <person name="Ruckert C."/>
            <person name="Nouioui I."/>
            <person name="Willmese J."/>
            <person name="van Wezel G."/>
            <person name="Klenk H.-P."/>
            <person name="Kalinowski J."/>
            <person name="Zotchev S.B."/>
        </authorList>
    </citation>
    <scope>NUCLEOTIDE SEQUENCE [LARGE SCALE GENOMIC DNA]</scope>
    <source>
        <strain evidence="5 6">DSM 45943</strain>
    </source>
</reference>
<dbReference type="PANTHER" id="PTHR10799">
    <property type="entry name" value="SNF2/RAD54 HELICASE FAMILY"/>
    <property type="match status" value="1"/>
</dbReference>
<sequence>MGAPGRLVPLDLPTIAAADLPGRLQATFVPTEGAVAWWGVTDLPAVLAARDLPVGRESLVRLAAPTRSPRGGVIGVTVPARLSPFDVALPALRRLDPAALGDVGTSVRGWREAALLLDGGPDETAELESRFAALAERMPTAAHAVLSPDGTAIDTAAALLSRFRQTATTRRQLASAAVHAELRPYQVDGVAWLRSLDPPGDRTSPSAEPAMAGASPSVAARHPSPGGGVLADEMGLGKTLQAICLLATRRSAGPHLVVCPTSVVGNWRRELARFTPDIPVRVHHGSRRGLSAAPDAGSVVVTSYSVLRSDAEELAGIDWDVVVFDEAQQIKNPDTRAAKAAAALPAAIRLAMTGTPVENRLDELWAILRITNPGLLGTRARFRQRFAIPIEQRRSPTAAARLSSLIAPHVLRRRKADVAADLPPKLHSTVSCTLTEEQAALYRDAVRDAFAEGLGAGIGRRGRVLALLTALKQICNHPAQFRPDDRGLAGRSGKFDRAAEMLTEIVQHDDRALVFTQYRVMGELLSRHLSAELGETTVPFLHGGLSAEHRDRLVHSFQNEDDGPPILLLSLRAAGFGLNLTRAGHVVHYDRWWNPAVEEQATDRAHRIGRDRALTVHTLVTGGTVEDHIARLHESKRVLAEAVAGGEAALAELSDEDLHAVLALDEEVIG</sequence>
<keyword evidence="5" id="KW-0347">Helicase</keyword>
<feature type="domain" description="Helicase ATP-binding" evidence="3">
    <location>
        <begin position="219"/>
        <end position="374"/>
    </location>
</feature>
<dbReference type="PROSITE" id="PS51192">
    <property type="entry name" value="HELICASE_ATP_BIND_1"/>
    <property type="match status" value="1"/>
</dbReference>
<dbReference type="InterPro" id="IPR014001">
    <property type="entry name" value="Helicase_ATP-bd"/>
</dbReference>
<accession>A0A221W428</accession>
<dbReference type="InterPro" id="IPR049730">
    <property type="entry name" value="SNF2/RAD54-like_C"/>
</dbReference>
<dbReference type="GO" id="GO:0004386">
    <property type="term" value="F:helicase activity"/>
    <property type="evidence" value="ECO:0007669"/>
    <property type="project" value="UniProtKB-KW"/>
</dbReference>
<dbReference type="InterPro" id="IPR001650">
    <property type="entry name" value="Helicase_C-like"/>
</dbReference>
<dbReference type="Gene3D" id="3.40.50.300">
    <property type="entry name" value="P-loop containing nucleotide triphosphate hydrolases"/>
    <property type="match status" value="1"/>
</dbReference>
<name>A0A221W428_9PSEU</name>
<dbReference type="EMBL" id="CP022521">
    <property type="protein sequence ID" value="ASO20433.1"/>
    <property type="molecule type" value="Genomic_DNA"/>
</dbReference>
<dbReference type="SMART" id="SM00487">
    <property type="entry name" value="DEXDc"/>
    <property type="match status" value="1"/>
</dbReference>
<dbReference type="GO" id="GO:0005524">
    <property type="term" value="F:ATP binding"/>
    <property type="evidence" value="ECO:0007669"/>
    <property type="project" value="InterPro"/>
</dbReference>